<dbReference type="InterPro" id="IPR025339">
    <property type="entry name" value="DUF4245"/>
</dbReference>
<organism evidence="3 5">
    <name type="scientific">Mycobacterium tuberculosis</name>
    <dbReference type="NCBI Taxonomy" id="1773"/>
    <lineage>
        <taxon>Bacteria</taxon>
        <taxon>Bacillati</taxon>
        <taxon>Actinomycetota</taxon>
        <taxon>Actinomycetes</taxon>
        <taxon>Mycobacteriales</taxon>
        <taxon>Mycobacteriaceae</taxon>
        <taxon>Mycobacterium</taxon>
        <taxon>Mycobacterium tuberculosis complex</taxon>
    </lineage>
</organism>
<evidence type="ECO:0000313" key="5">
    <source>
        <dbReference type="Proteomes" id="UP000045842"/>
    </source>
</evidence>
<feature type="region of interest" description="Disordered" evidence="1">
    <location>
        <begin position="1"/>
        <end position="56"/>
    </location>
</feature>
<feature type="transmembrane region" description="Helical" evidence="2">
    <location>
        <begin position="124"/>
        <end position="144"/>
    </location>
</feature>
<evidence type="ECO:0000256" key="2">
    <source>
        <dbReference type="SAM" id="Phobius"/>
    </source>
</evidence>
<reference evidence="3 5" key="1">
    <citation type="submission" date="2015-03" db="EMBL/GenBank/DDBJ databases">
        <authorList>
            <consortium name="Pathogen Informatics"/>
        </authorList>
    </citation>
    <scope>NUCLEOTIDE SEQUENCE [LARGE SCALE GENOMIC DNA]</scope>
    <source>
        <strain evidence="3 5">G09801536</strain>
    </source>
</reference>
<proteinExistence type="predicted"/>
<evidence type="ECO:0000313" key="4">
    <source>
        <dbReference type="EMBL" id="VCU49352.1"/>
    </source>
</evidence>
<feature type="compositionally biased region" description="Low complexity" evidence="1">
    <location>
        <begin position="12"/>
        <end position="21"/>
    </location>
</feature>
<dbReference type="EMBL" id="LR027516">
    <property type="protein sequence ID" value="VCU49352.1"/>
    <property type="molecule type" value="Genomic_DNA"/>
</dbReference>
<evidence type="ECO:0000313" key="6">
    <source>
        <dbReference type="Proteomes" id="UP000300237"/>
    </source>
</evidence>
<keyword evidence="2" id="KW-1133">Transmembrane helix</keyword>
<dbReference type="Proteomes" id="UP000300237">
    <property type="component" value="Chromosome"/>
</dbReference>
<gene>
    <name evidence="4" type="ORF">DKC2_1173</name>
    <name evidence="3" type="ORF">ERS007679_01051</name>
</gene>
<protein>
    <recommendedName>
        <fullName evidence="7">DUF4245 domain-containing protein</fullName>
    </recommendedName>
</protein>
<dbReference type="AlphaFoldDB" id="A0A655DCL1"/>
<evidence type="ECO:0000313" key="3">
    <source>
        <dbReference type="EMBL" id="COV10652.1"/>
    </source>
</evidence>
<dbReference type="Proteomes" id="UP000045842">
    <property type="component" value="Unassembled WGS sequence"/>
</dbReference>
<dbReference type="Pfam" id="PF14030">
    <property type="entry name" value="DUF4245"/>
    <property type="match status" value="1"/>
</dbReference>
<keyword evidence="2" id="KW-0812">Transmembrane</keyword>
<reference evidence="4 6" key="2">
    <citation type="submission" date="2018-08" db="EMBL/GenBank/DDBJ databases">
        <authorList>
            <person name="Fokvardsen B D."/>
            <person name="Norman A."/>
        </authorList>
    </citation>
    <scope>NUCLEOTIDE SEQUENCE [LARGE SCALE GENOMIC DNA]</scope>
    <source>
        <strain evidence="4 6">DKC2</strain>
    </source>
</reference>
<sequence length="315" mass="33043">MTTTPRMETELTSSRIASTAAPSPPSLSPRPTQRPAAMAPASVTRTSSMARLRSGASRRDGLVCDGSWLATAAVDEPDPSAVMVGDCPRSRTVRWSWDTGHVTAEPQPTPRPAKPRLLQDGRDMFWSLAPLVVGCILLAGLVGMCSFQLGGTKRGPIPSYDAAQALRADAKTLGFPIRLPQLPGGWTPNSGGRGGIENGRADPATGQRRNAATSIVGFISPTGRYLSLTQSNADEDKLVGSIHPSMYPTGTVDVGGTRWVVYEGSDENGAVEPVWTTRLTGPGGATQLAITGAGSIDQFRTLASATQSQPPLPAR</sequence>
<name>A0A655DCL1_MYCTX</name>
<evidence type="ECO:0008006" key="7">
    <source>
        <dbReference type="Google" id="ProtNLM"/>
    </source>
</evidence>
<evidence type="ECO:0000256" key="1">
    <source>
        <dbReference type="SAM" id="MobiDB-lite"/>
    </source>
</evidence>
<keyword evidence="2" id="KW-0472">Membrane</keyword>
<dbReference type="EMBL" id="CSAD01000101">
    <property type="protein sequence ID" value="COV10652.1"/>
    <property type="molecule type" value="Genomic_DNA"/>
</dbReference>
<accession>A0A655DCL1</accession>